<dbReference type="Gene3D" id="3.90.70.10">
    <property type="entry name" value="Cysteine proteinases"/>
    <property type="match status" value="1"/>
</dbReference>
<comment type="subcellular location">
    <subcellularLocation>
        <location evidence="1">Cell membrane</location>
        <topology evidence="1">Multi-pass membrane protein</topology>
    </subcellularLocation>
</comment>
<evidence type="ECO:0000259" key="15">
    <source>
        <dbReference type="PROSITE" id="PS50990"/>
    </source>
</evidence>
<dbReference type="AlphaFoldDB" id="H9UH67"/>
<evidence type="ECO:0000256" key="8">
    <source>
        <dbReference type="ARBA" id="ARBA00022840"/>
    </source>
</evidence>
<dbReference type="Pfam" id="PF00664">
    <property type="entry name" value="ABC_membrane"/>
    <property type="match status" value="1"/>
</dbReference>
<evidence type="ECO:0000256" key="4">
    <source>
        <dbReference type="ARBA" id="ARBA00022670"/>
    </source>
</evidence>
<dbReference type="MEROPS" id="C39.001"/>
<dbReference type="KEGG" id="sfc:Spiaf_0765"/>
<dbReference type="CDD" id="cd18570">
    <property type="entry name" value="ABC_6TM_PCAT1_LagD_like"/>
    <property type="match status" value="1"/>
</dbReference>
<dbReference type="RefSeq" id="WP_014454857.1">
    <property type="nucleotide sequence ID" value="NC_017098.1"/>
</dbReference>
<dbReference type="InterPro" id="IPR003439">
    <property type="entry name" value="ABC_transporter-like_ATP-bd"/>
</dbReference>
<evidence type="ECO:0000256" key="5">
    <source>
        <dbReference type="ARBA" id="ARBA00022692"/>
    </source>
</evidence>
<dbReference type="PROSITE" id="PS50990">
    <property type="entry name" value="PEPTIDASE_C39"/>
    <property type="match status" value="1"/>
</dbReference>
<feature type="transmembrane region" description="Helical" evidence="12">
    <location>
        <begin position="395"/>
        <end position="425"/>
    </location>
</feature>
<keyword evidence="17" id="KW-1185">Reference proteome</keyword>
<dbReference type="GO" id="GO:0006508">
    <property type="term" value="P:proteolysis"/>
    <property type="evidence" value="ECO:0007669"/>
    <property type="project" value="UniProtKB-KW"/>
</dbReference>
<feature type="transmembrane region" description="Helical" evidence="12">
    <location>
        <begin position="296"/>
        <end position="316"/>
    </location>
</feature>
<feature type="transmembrane region" description="Helical" evidence="12">
    <location>
        <begin position="158"/>
        <end position="182"/>
    </location>
</feature>
<dbReference type="GO" id="GO:0008234">
    <property type="term" value="F:cysteine-type peptidase activity"/>
    <property type="evidence" value="ECO:0007669"/>
    <property type="project" value="InterPro"/>
</dbReference>
<evidence type="ECO:0000256" key="3">
    <source>
        <dbReference type="ARBA" id="ARBA00022475"/>
    </source>
</evidence>
<keyword evidence="5 12" id="KW-0812">Transmembrane</keyword>
<dbReference type="FunFam" id="3.40.50.300:FF:000287">
    <property type="entry name" value="Multidrug ABC transporter ATP-binding protein"/>
    <property type="match status" value="1"/>
</dbReference>
<dbReference type="GO" id="GO:0005524">
    <property type="term" value="F:ATP binding"/>
    <property type="evidence" value="ECO:0007669"/>
    <property type="project" value="UniProtKB-KW"/>
</dbReference>
<dbReference type="SUPFAM" id="SSF52540">
    <property type="entry name" value="P-loop containing nucleoside triphosphate hydrolases"/>
    <property type="match status" value="1"/>
</dbReference>
<dbReference type="PROSITE" id="PS50929">
    <property type="entry name" value="ABC_TM1F"/>
    <property type="match status" value="1"/>
</dbReference>
<evidence type="ECO:0000256" key="10">
    <source>
        <dbReference type="ARBA" id="ARBA00022989"/>
    </source>
</evidence>
<evidence type="ECO:0000259" key="14">
    <source>
        <dbReference type="PROSITE" id="PS50929"/>
    </source>
</evidence>
<dbReference type="GO" id="GO:0016887">
    <property type="term" value="F:ATP hydrolysis activity"/>
    <property type="evidence" value="ECO:0007669"/>
    <property type="project" value="InterPro"/>
</dbReference>
<feature type="domain" description="ABC transporter" evidence="13">
    <location>
        <begin position="474"/>
        <end position="709"/>
    </location>
</feature>
<dbReference type="GO" id="GO:0043214">
    <property type="term" value="F:ABC-type bacteriocin transporter activity"/>
    <property type="evidence" value="ECO:0007669"/>
    <property type="project" value="InterPro"/>
</dbReference>
<feature type="domain" description="Peptidase C39" evidence="15">
    <location>
        <begin position="6"/>
        <end position="128"/>
    </location>
</feature>
<dbReference type="InterPro" id="IPR005897">
    <property type="entry name" value="Pept_C39_ABC_bacteriocin"/>
</dbReference>
<dbReference type="InterPro" id="IPR017871">
    <property type="entry name" value="ABC_transporter-like_CS"/>
</dbReference>
<feature type="transmembrane region" description="Helical" evidence="12">
    <location>
        <begin position="194"/>
        <end position="217"/>
    </location>
</feature>
<dbReference type="GO" id="GO:0015421">
    <property type="term" value="F:ABC-type oligopeptide transporter activity"/>
    <property type="evidence" value="ECO:0007669"/>
    <property type="project" value="TreeGrafter"/>
</dbReference>
<dbReference type="HOGENOM" id="CLU_000604_84_3_12"/>
<keyword evidence="10 12" id="KW-1133">Transmembrane helix</keyword>
<dbReference type="InterPro" id="IPR011527">
    <property type="entry name" value="ABC1_TM_dom"/>
</dbReference>
<sequence length="712" mass="79636">MKVLLQSDSSDCGPACIAMVCRRFGKKISLERARAIAGTDKAGTNLKGIATLAEYVNLDAKVVKGDHDALGPELPVPFIAHIHRKGYHYVVVYKVTRKHIYIADPARGKIKFTYGNFSYYWTGYAVFLSPCDSFKKSKNTDISLFKFIPILQAHKSTIFLTVLVSVVITIFGIAAAQYFRFLIDEVLFIQSRNLLHTISFGVVFIVLLQSVLTAIRSHMLLVFSSKVDISLNLAFFHHVLKLPLSFFDSRKVGEVISRVIETARIREALSTATFTIFFDTMMVVVIGLVLFLHNPILFFLVFAFVPLSSVIVWGFSRPFKRHYQDMFYQIAENRAMLVELVSGMATIKGHTAEQESFNKIEEKFVDSIWPLYKIGVLRNVQQIFTDLIDGWGGKLLFWIGSVLILDGVISLGQLIAFNALLGYFLGPLQNLINLQPSLQEAFVAARRVGEILDLEVEQQEDRALLKPERVIGPIDFRNVYFRYGTKKLVLKDISFHVPAGDSVGIVGPSGSGKSSLIKLLMKFYTPEEGSITIDGADMRDIDSTWLRQKIGYVSQDIFLFHGSIRDNIALGRPDAEFADIVEAAKKAQAHDFIAEMPARYDSELSEQGSSLSGGERQRLAIARALLGQPDIIVFDEATSNLDTFSESELQDTIWRLKDDGVTVFIVAHRLTTVTHCDTILVLDGGEIIERGNHASLVAQGGRYAQLWERHTG</sequence>
<evidence type="ECO:0000256" key="1">
    <source>
        <dbReference type="ARBA" id="ARBA00004651"/>
    </source>
</evidence>
<dbReference type="PANTHER" id="PTHR43394">
    <property type="entry name" value="ATP-DEPENDENT PERMEASE MDL1, MITOCHONDRIAL"/>
    <property type="match status" value="1"/>
</dbReference>
<organism evidence="16 17">
    <name type="scientific">Spirochaeta africana (strain ATCC 700263 / DSM 8902 / Z-7692)</name>
    <dbReference type="NCBI Taxonomy" id="889378"/>
    <lineage>
        <taxon>Bacteria</taxon>
        <taxon>Pseudomonadati</taxon>
        <taxon>Spirochaetota</taxon>
        <taxon>Spirochaetia</taxon>
        <taxon>Spirochaetales</taxon>
        <taxon>Spirochaetaceae</taxon>
        <taxon>Spirochaeta</taxon>
    </lineage>
</organism>
<feature type="transmembrane region" description="Helical" evidence="12">
    <location>
        <begin position="268"/>
        <end position="290"/>
    </location>
</feature>
<keyword evidence="3" id="KW-1003">Cell membrane</keyword>
<dbReference type="GO" id="GO:0005886">
    <property type="term" value="C:plasma membrane"/>
    <property type="evidence" value="ECO:0007669"/>
    <property type="project" value="UniProtKB-SubCell"/>
</dbReference>
<dbReference type="InterPro" id="IPR036640">
    <property type="entry name" value="ABC1_TM_sf"/>
</dbReference>
<dbReference type="PANTHER" id="PTHR43394:SF1">
    <property type="entry name" value="ATP-BINDING CASSETTE SUB-FAMILY B MEMBER 10, MITOCHONDRIAL"/>
    <property type="match status" value="1"/>
</dbReference>
<name>H9UH67_SPIAZ</name>
<dbReference type="SUPFAM" id="SSF90123">
    <property type="entry name" value="ABC transporter transmembrane region"/>
    <property type="match status" value="1"/>
</dbReference>
<evidence type="ECO:0000256" key="11">
    <source>
        <dbReference type="ARBA" id="ARBA00023136"/>
    </source>
</evidence>
<keyword evidence="2" id="KW-0813">Transport</keyword>
<evidence type="ECO:0000256" key="12">
    <source>
        <dbReference type="SAM" id="Phobius"/>
    </source>
</evidence>
<dbReference type="InterPro" id="IPR027417">
    <property type="entry name" value="P-loop_NTPase"/>
</dbReference>
<evidence type="ECO:0000313" key="17">
    <source>
        <dbReference type="Proteomes" id="UP000007383"/>
    </source>
</evidence>
<proteinExistence type="predicted"/>
<feature type="domain" description="ABC transmembrane type-1" evidence="14">
    <location>
        <begin position="159"/>
        <end position="440"/>
    </location>
</feature>
<keyword evidence="6" id="KW-0547">Nucleotide-binding</keyword>
<evidence type="ECO:0000259" key="13">
    <source>
        <dbReference type="PROSITE" id="PS50893"/>
    </source>
</evidence>
<evidence type="ECO:0000313" key="16">
    <source>
        <dbReference type="EMBL" id="AFG36860.1"/>
    </source>
</evidence>
<dbReference type="NCBIfam" id="TIGR01193">
    <property type="entry name" value="bacteriocin_ABC"/>
    <property type="match status" value="1"/>
</dbReference>
<dbReference type="OrthoDB" id="341671at2"/>
<evidence type="ECO:0000256" key="6">
    <source>
        <dbReference type="ARBA" id="ARBA00022741"/>
    </source>
</evidence>
<dbReference type="eggNOG" id="COG2274">
    <property type="taxonomic scope" value="Bacteria"/>
</dbReference>
<dbReference type="Gene3D" id="3.40.50.300">
    <property type="entry name" value="P-loop containing nucleotide triphosphate hydrolases"/>
    <property type="match status" value="1"/>
</dbReference>
<dbReference type="PROSITE" id="PS50893">
    <property type="entry name" value="ABC_TRANSPORTER_2"/>
    <property type="match status" value="1"/>
</dbReference>
<dbReference type="Pfam" id="PF00005">
    <property type="entry name" value="ABC_tran"/>
    <property type="match status" value="1"/>
</dbReference>
<dbReference type="PROSITE" id="PS00211">
    <property type="entry name" value="ABC_TRANSPORTER_1"/>
    <property type="match status" value="1"/>
</dbReference>
<gene>
    <name evidence="16" type="ordered locus">Spiaf_0765</name>
</gene>
<keyword evidence="8" id="KW-0067">ATP-binding</keyword>
<dbReference type="InterPro" id="IPR003593">
    <property type="entry name" value="AAA+_ATPase"/>
</dbReference>
<protein>
    <submittedName>
        <fullName evidence="16">ABC-type bacteriocin transporter</fullName>
    </submittedName>
</protein>
<reference evidence="17" key="1">
    <citation type="journal article" date="2013" name="Stand. Genomic Sci.">
        <title>Complete genome sequence of the halophilic bacterium Spirochaeta africana type strain (Z-7692(T)) from the alkaline Lake Magadi in the East African Rift.</title>
        <authorList>
            <person name="Liolos K."/>
            <person name="Abt B."/>
            <person name="Scheuner C."/>
            <person name="Teshima H."/>
            <person name="Held B."/>
            <person name="Lapidus A."/>
            <person name="Nolan M."/>
            <person name="Lucas S."/>
            <person name="Deshpande S."/>
            <person name="Cheng J.F."/>
            <person name="Tapia R."/>
            <person name="Goodwin L.A."/>
            <person name="Pitluck S."/>
            <person name="Pagani I."/>
            <person name="Ivanova N."/>
            <person name="Mavromatis K."/>
            <person name="Mikhailova N."/>
            <person name="Huntemann M."/>
            <person name="Pati A."/>
            <person name="Chen A."/>
            <person name="Palaniappan K."/>
            <person name="Land M."/>
            <person name="Rohde M."/>
            <person name="Tindall B.J."/>
            <person name="Detter J.C."/>
            <person name="Goker M."/>
            <person name="Bristow J."/>
            <person name="Eisen J.A."/>
            <person name="Markowitz V."/>
            <person name="Hugenholtz P."/>
            <person name="Woyke T."/>
            <person name="Klenk H.P."/>
            <person name="Kyrpides N.C."/>
        </authorList>
    </citation>
    <scope>NUCLEOTIDE SEQUENCE</scope>
    <source>
        <strain evidence="17">ATCC 700263 / DSM 8902 / Z-7692</strain>
    </source>
</reference>
<keyword evidence="7" id="KW-0378">Hydrolase</keyword>
<dbReference type="EMBL" id="CP003282">
    <property type="protein sequence ID" value="AFG36860.1"/>
    <property type="molecule type" value="Genomic_DNA"/>
</dbReference>
<keyword evidence="9" id="KW-1278">Translocase</keyword>
<dbReference type="CDD" id="cd02418">
    <property type="entry name" value="Peptidase_C39B"/>
    <property type="match status" value="1"/>
</dbReference>
<dbReference type="STRING" id="889378.Spiaf_0765"/>
<dbReference type="InterPro" id="IPR039421">
    <property type="entry name" value="Type_1_exporter"/>
</dbReference>
<evidence type="ECO:0000256" key="7">
    <source>
        <dbReference type="ARBA" id="ARBA00022801"/>
    </source>
</evidence>
<evidence type="ECO:0000256" key="2">
    <source>
        <dbReference type="ARBA" id="ARBA00022448"/>
    </source>
</evidence>
<dbReference type="Gene3D" id="1.20.1560.10">
    <property type="entry name" value="ABC transporter type 1, transmembrane domain"/>
    <property type="match status" value="1"/>
</dbReference>
<dbReference type="PATRIC" id="fig|889378.3.peg.770"/>
<dbReference type="SMART" id="SM00382">
    <property type="entry name" value="AAA"/>
    <property type="match status" value="1"/>
</dbReference>
<dbReference type="Proteomes" id="UP000007383">
    <property type="component" value="Chromosome"/>
</dbReference>
<evidence type="ECO:0000256" key="9">
    <source>
        <dbReference type="ARBA" id="ARBA00022967"/>
    </source>
</evidence>
<dbReference type="InterPro" id="IPR005074">
    <property type="entry name" value="Peptidase_C39"/>
</dbReference>
<keyword evidence="4" id="KW-0645">Protease</keyword>
<dbReference type="Pfam" id="PF03412">
    <property type="entry name" value="Peptidase_C39"/>
    <property type="match status" value="1"/>
</dbReference>
<keyword evidence="11 12" id="KW-0472">Membrane</keyword>
<accession>H9UH67</accession>